<evidence type="ECO:0000256" key="2">
    <source>
        <dbReference type="ARBA" id="ARBA00022448"/>
    </source>
</evidence>
<evidence type="ECO:0000256" key="6">
    <source>
        <dbReference type="ARBA" id="ARBA00022989"/>
    </source>
</evidence>
<feature type="transmembrane region" description="Helical" evidence="9">
    <location>
        <begin position="50"/>
        <end position="72"/>
    </location>
</feature>
<feature type="domain" description="Tripartite ATP-independent periplasmic transporters DctQ component" evidence="10">
    <location>
        <begin position="31"/>
        <end position="158"/>
    </location>
</feature>
<organism evidence="11 12">
    <name type="scientific">Zobellella aerophila</name>
    <dbReference type="NCBI Taxonomy" id="870480"/>
    <lineage>
        <taxon>Bacteria</taxon>
        <taxon>Pseudomonadati</taxon>
        <taxon>Pseudomonadota</taxon>
        <taxon>Gammaproteobacteria</taxon>
        <taxon>Aeromonadales</taxon>
        <taxon>Aeromonadaceae</taxon>
        <taxon>Zobellella</taxon>
    </lineage>
</organism>
<dbReference type="InterPro" id="IPR007387">
    <property type="entry name" value="TRAP_DctQ"/>
</dbReference>
<dbReference type="Proteomes" id="UP001500795">
    <property type="component" value="Unassembled WGS sequence"/>
</dbReference>
<protein>
    <recommendedName>
        <fullName evidence="9">TRAP transporter small permease protein</fullName>
    </recommendedName>
</protein>
<comment type="subunit">
    <text evidence="9">The complex comprises the extracytoplasmic solute receptor protein and the two transmembrane proteins.</text>
</comment>
<evidence type="ECO:0000313" key="12">
    <source>
        <dbReference type="Proteomes" id="UP001500795"/>
    </source>
</evidence>
<reference evidence="12" key="1">
    <citation type="journal article" date="2019" name="Int. J. Syst. Evol. Microbiol.">
        <title>The Global Catalogue of Microorganisms (GCM) 10K type strain sequencing project: providing services to taxonomists for standard genome sequencing and annotation.</title>
        <authorList>
            <consortium name="The Broad Institute Genomics Platform"/>
            <consortium name="The Broad Institute Genome Sequencing Center for Infectious Disease"/>
            <person name="Wu L."/>
            <person name="Ma J."/>
        </authorList>
    </citation>
    <scope>NUCLEOTIDE SEQUENCE [LARGE SCALE GENOMIC DNA]</scope>
    <source>
        <strain evidence="12">JCM 17110</strain>
    </source>
</reference>
<dbReference type="RefSeq" id="WP_344957252.1">
    <property type="nucleotide sequence ID" value="NZ_BAABCX010000002.1"/>
</dbReference>
<dbReference type="EMBL" id="BAABCX010000002">
    <property type="protein sequence ID" value="GAA3539288.1"/>
    <property type="molecule type" value="Genomic_DNA"/>
</dbReference>
<keyword evidence="4 9" id="KW-0997">Cell inner membrane</keyword>
<evidence type="ECO:0000313" key="11">
    <source>
        <dbReference type="EMBL" id="GAA3539288.1"/>
    </source>
</evidence>
<evidence type="ECO:0000256" key="5">
    <source>
        <dbReference type="ARBA" id="ARBA00022692"/>
    </source>
</evidence>
<name>A0ABP6VV04_9GAMM</name>
<keyword evidence="3" id="KW-1003">Cell membrane</keyword>
<gene>
    <name evidence="11" type="ORF">GCM10022394_18750</name>
</gene>
<dbReference type="InterPro" id="IPR055348">
    <property type="entry name" value="DctQ"/>
</dbReference>
<dbReference type="Pfam" id="PF04290">
    <property type="entry name" value="DctQ"/>
    <property type="match status" value="1"/>
</dbReference>
<dbReference type="PANTHER" id="PTHR35011:SF10">
    <property type="entry name" value="TRAP TRANSPORTER SMALL PERMEASE PROTEIN"/>
    <property type="match status" value="1"/>
</dbReference>
<proteinExistence type="inferred from homology"/>
<keyword evidence="2 9" id="KW-0813">Transport</keyword>
<comment type="caution">
    <text evidence="11">The sequence shown here is derived from an EMBL/GenBank/DDBJ whole genome shotgun (WGS) entry which is preliminary data.</text>
</comment>
<feature type="transmembrane region" description="Helical" evidence="9">
    <location>
        <begin position="131"/>
        <end position="151"/>
    </location>
</feature>
<accession>A0ABP6VV04</accession>
<feature type="transmembrane region" description="Helical" evidence="9">
    <location>
        <begin position="93"/>
        <end position="111"/>
    </location>
</feature>
<dbReference type="PANTHER" id="PTHR35011">
    <property type="entry name" value="2,3-DIKETO-L-GULONATE TRAP TRANSPORTER SMALL PERMEASE PROTEIN YIAM"/>
    <property type="match status" value="1"/>
</dbReference>
<evidence type="ECO:0000256" key="7">
    <source>
        <dbReference type="ARBA" id="ARBA00023136"/>
    </source>
</evidence>
<comment type="function">
    <text evidence="9">Part of the tripartite ATP-independent periplasmic (TRAP) transport system.</text>
</comment>
<evidence type="ECO:0000256" key="4">
    <source>
        <dbReference type="ARBA" id="ARBA00022519"/>
    </source>
</evidence>
<evidence type="ECO:0000256" key="8">
    <source>
        <dbReference type="ARBA" id="ARBA00038436"/>
    </source>
</evidence>
<sequence>MKKLLCLWCKGIGLLVSTVSHTIALALPLLAGTVAFEVFSRYVLNSPTLWAYDVSLFLFGYIGALCGAHAQLKKSHINVDIVYLAVSQRMKNLFDLLANTLGGFFLWVIASKSWEKALEAIDFGYTRQSEWAPSVGHFWVMVTAAAILFLLQLSGDMLKDTWHLFTGEPLISEDEQE</sequence>
<keyword evidence="6 9" id="KW-1133">Transmembrane helix</keyword>
<keyword evidence="5 9" id="KW-0812">Transmembrane</keyword>
<comment type="caution">
    <text evidence="9">Lacks conserved residue(s) required for the propagation of feature annotation.</text>
</comment>
<evidence type="ECO:0000256" key="3">
    <source>
        <dbReference type="ARBA" id="ARBA00022475"/>
    </source>
</evidence>
<keyword evidence="12" id="KW-1185">Reference proteome</keyword>
<evidence type="ECO:0000256" key="1">
    <source>
        <dbReference type="ARBA" id="ARBA00004429"/>
    </source>
</evidence>
<comment type="subcellular location">
    <subcellularLocation>
        <location evidence="1 9">Cell inner membrane</location>
        <topology evidence="1 9">Multi-pass membrane protein</topology>
    </subcellularLocation>
</comment>
<comment type="similarity">
    <text evidence="8 9">Belongs to the TRAP transporter small permease family.</text>
</comment>
<evidence type="ECO:0000259" key="10">
    <source>
        <dbReference type="Pfam" id="PF04290"/>
    </source>
</evidence>
<evidence type="ECO:0000256" key="9">
    <source>
        <dbReference type="RuleBase" id="RU369079"/>
    </source>
</evidence>
<keyword evidence="7 9" id="KW-0472">Membrane</keyword>